<dbReference type="InterPro" id="IPR025692">
    <property type="entry name" value="MscS_IM_dom1"/>
</dbReference>
<evidence type="ECO:0000259" key="2">
    <source>
        <dbReference type="Pfam" id="PF12794"/>
    </source>
</evidence>
<keyword evidence="1" id="KW-1133">Transmembrane helix</keyword>
<gene>
    <name evidence="3" type="ORF">Q604_UNBC10914G0001</name>
</gene>
<protein>
    <submittedName>
        <fullName evidence="3">Potassium efflux system KefA</fullName>
    </submittedName>
</protein>
<feature type="transmembrane region" description="Helical" evidence="1">
    <location>
        <begin position="85"/>
        <end position="107"/>
    </location>
</feature>
<dbReference type="InterPro" id="IPR052702">
    <property type="entry name" value="MscS-like_channel"/>
</dbReference>
<feature type="domain" description="Mechanosensitive ion channel inner membrane" evidence="2">
    <location>
        <begin position="1"/>
        <end position="31"/>
    </location>
</feature>
<dbReference type="AlphaFoldDB" id="W1XWN6"/>
<accession>W1XWN6</accession>
<dbReference type="PANTHER" id="PTHR30347">
    <property type="entry name" value="POTASSIUM CHANNEL RELATED"/>
    <property type="match status" value="1"/>
</dbReference>
<organism evidence="3">
    <name type="scientific">human gut metagenome</name>
    <dbReference type="NCBI Taxonomy" id="408170"/>
    <lineage>
        <taxon>unclassified sequences</taxon>
        <taxon>metagenomes</taxon>
        <taxon>organismal metagenomes</taxon>
    </lineage>
</organism>
<feature type="non-terminal residue" evidence="3">
    <location>
        <position position="108"/>
    </location>
</feature>
<dbReference type="PANTHER" id="PTHR30347:SF1">
    <property type="entry name" value="MECHANOSENSITIVE CHANNEL MSCK"/>
    <property type="match status" value="1"/>
</dbReference>
<keyword evidence="1" id="KW-0812">Transmembrane</keyword>
<reference evidence="3" key="1">
    <citation type="submission" date="2013-12" db="EMBL/GenBank/DDBJ databases">
        <title>A Varibaculum cambriense genome reconstructed from a premature infant gut community with otherwise low bacterial novelty that shifts toward anaerobic metabolism during the third week of life.</title>
        <authorList>
            <person name="Brown C.T."/>
            <person name="Sharon I."/>
            <person name="Thomas B.C."/>
            <person name="Castelle C.J."/>
            <person name="Morowitz M.J."/>
            <person name="Banfield J.F."/>
        </authorList>
    </citation>
    <scope>NUCLEOTIDE SEQUENCE</scope>
</reference>
<name>W1XWN6_9ZZZZ</name>
<proteinExistence type="predicted"/>
<feature type="non-terminal residue" evidence="3">
    <location>
        <position position="1"/>
    </location>
</feature>
<feature type="transmembrane region" description="Helical" evidence="1">
    <location>
        <begin position="46"/>
        <end position="65"/>
    </location>
</feature>
<keyword evidence="1" id="KW-0472">Membrane</keyword>
<feature type="transmembrane region" description="Helical" evidence="1">
    <location>
        <begin position="6"/>
        <end position="25"/>
    </location>
</feature>
<dbReference type="Pfam" id="PF12794">
    <property type="entry name" value="MscS_TM"/>
    <property type="match status" value="1"/>
</dbReference>
<comment type="caution">
    <text evidence="3">The sequence shown here is derived from an EMBL/GenBank/DDBJ whole genome shotgun (WGS) entry which is preliminary data.</text>
</comment>
<evidence type="ECO:0000256" key="1">
    <source>
        <dbReference type="SAM" id="Phobius"/>
    </source>
</evidence>
<dbReference type="EMBL" id="AZMM01010914">
    <property type="protein sequence ID" value="ETJ34667.1"/>
    <property type="molecule type" value="Genomic_DNA"/>
</dbReference>
<evidence type="ECO:0000313" key="3">
    <source>
        <dbReference type="EMBL" id="ETJ34667.1"/>
    </source>
</evidence>
<dbReference type="GO" id="GO:0009992">
    <property type="term" value="P:intracellular water homeostasis"/>
    <property type="evidence" value="ECO:0007669"/>
    <property type="project" value="TreeGrafter"/>
</dbReference>
<sequence>LLMFALFGVMFWAIWSDLITVFSYLDSITLWHYNGTEAGAAVVKNVTMGSLLFAIIASMVAWALIRNLPGLLEVLVLSRLNMRQGASYAITTILNYIIIAVGAMTVFG</sequence>